<dbReference type="AlphaFoldDB" id="A0A8S9LF91"/>
<dbReference type="PANTHER" id="PTHR34146">
    <property type="entry name" value="POLYNUCLEOTIDYL TRANSFERASE, RIBONUCLEASE H-LIKE SUPERFAMILY PROTEIN-RELATED"/>
    <property type="match status" value="1"/>
</dbReference>
<dbReference type="GO" id="GO:0004523">
    <property type="term" value="F:RNA-DNA hybrid ribonuclease activity"/>
    <property type="evidence" value="ECO:0007669"/>
    <property type="project" value="InterPro"/>
</dbReference>
<dbReference type="EMBL" id="QGKY02000094">
    <property type="protein sequence ID" value="KAF2604681.1"/>
    <property type="molecule type" value="Genomic_DNA"/>
</dbReference>
<dbReference type="InterPro" id="IPR036397">
    <property type="entry name" value="RNaseH_sf"/>
</dbReference>
<evidence type="ECO:0000259" key="1">
    <source>
        <dbReference type="Pfam" id="PF13456"/>
    </source>
</evidence>
<name>A0A8S9LF91_BRACR</name>
<dbReference type="GO" id="GO:0003676">
    <property type="term" value="F:nucleic acid binding"/>
    <property type="evidence" value="ECO:0007669"/>
    <property type="project" value="InterPro"/>
</dbReference>
<organism evidence="2">
    <name type="scientific">Brassica cretica</name>
    <name type="common">Mustard</name>
    <dbReference type="NCBI Taxonomy" id="69181"/>
    <lineage>
        <taxon>Eukaryota</taxon>
        <taxon>Viridiplantae</taxon>
        <taxon>Streptophyta</taxon>
        <taxon>Embryophyta</taxon>
        <taxon>Tracheophyta</taxon>
        <taxon>Spermatophyta</taxon>
        <taxon>Magnoliopsida</taxon>
        <taxon>eudicotyledons</taxon>
        <taxon>Gunneridae</taxon>
        <taxon>Pentapetalae</taxon>
        <taxon>rosids</taxon>
        <taxon>malvids</taxon>
        <taxon>Brassicales</taxon>
        <taxon>Brassicaceae</taxon>
        <taxon>Brassiceae</taxon>
        <taxon>Brassica</taxon>
    </lineage>
</organism>
<accession>A0A8S9LF91</accession>
<dbReference type="PANTHER" id="PTHR34146:SF11">
    <property type="entry name" value="RIBONUCLEASE H-LIKE SUPERFAMILY PROTEIN"/>
    <property type="match status" value="1"/>
</dbReference>
<comment type="caution">
    <text evidence="2">The sequence shown here is derived from an EMBL/GenBank/DDBJ whole genome shotgun (WGS) entry which is preliminary data.</text>
</comment>
<evidence type="ECO:0000313" key="2">
    <source>
        <dbReference type="EMBL" id="KAF2604681.1"/>
    </source>
</evidence>
<protein>
    <recommendedName>
        <fullName evidence="1">RNase H type-1 domain-containing protein</fullName>
    </recommendedName>
</protein>
<proteinExistence type="predicted"/>
<dbReference type="InterPro" id="IPR002156">
    <property type="entry name" value="RNaseH_domain"/>
</dbReference>
<dbReference type="Gene3D" id="3.30.420.10">
    <property type="entry name" value="Ribonuclease H-like superfamily/Ribonuclease H"/>
    <property type="match status" value="1"/>
</dbReference>
<sequence>MLAIRGTQSELSCKRCGELESISHLFISGPFATEFWSKAPLTTTTAASPPHDRSPRLANISWKKAALPPLGIISSPLIPWLMWNLWTVRNKLVFESKVFQVEDIVSKAVAEARVWEDANSRKKKVQGRSPLSGQRSRNSFSCWIDGAWQESSNSGALMAEALALRDALRQAKALKLPSLHIFSDSQVPVLTLSEGMILNEIADILSDIRNLATLFCLLSYSFVPRLENSQADTLAIASLARLVV</sequence>
<dbReference type="SUPFAM" id="SSF53098">
    <property type="entry name" value="Ribonuclease H-like"/>
    <property type="match status" value="1"/>
</dbReference>
<gene>
    <name evidence="2" type="ORF">F2Q70_00027531</name>
</gene>
<dbReference type="Pfam" id="PF13456">
    <property type="entry name" value="RVT_3"/>
    <property type="match status" value="1"/>
</dbReference>
<reference evidence="2" key="1">
    <citation type="submission" date="2019-12" db="EMBL/GenBank/DDBJ databases">
        <title>Genome sequencing and annotation of Brassica cretica.</title>
        <authorList>
            <person name="Studholme D.J."/>
            <person name="Sarris P.F."/>
        </authorList>
    </citation>
    <scope>NUCLEOTIDE SEQUENCE</scope>
    <source>
        <strain evidence="2">PFS-102/07</strain>
        <tissue evidence="2">Leaf</tissue>
    </source>
</reference>
<feature type="domain" description="RNase H type-1" evidence="1">
    <location>
        <begin position="151"/>
        <end position="235"/>
    </location>
</feature>
<dbReference type="InterPro" id="IPR012337">
    <property type="entry name" value="RNaseH-like_sf"/>
</dbReference>